<organism evidence="2 3">
    <name type="scientific">Terriglobus aquaticus</name>
    <dbReference type="NCBI Taxonomy" id="940139"/>
    <lineage>
        <taxon>Bacteria</taxon>
        <taxon>Pseudomonadati</taxon>
        <taxon>Acidobacteriota</taxon>
        <taxon>Terriglobia</taxon>
        <taxon>Terriglobales</taxon>
        <taxon>Acidobacteriaceae</taxon>
        <taxon>Terriglobus</taxon>
    </lineage>
</organism>
<sequence>MNVKQFEIPGLSQYAYVISSEGEAIVIDPIRDYNRYLEYAEKQGLTIRYVTETHIHADFASGAAALATATGAELVLSGHDEGELYRYAMPHRTLRDGEELSLGKIKVRAIHTPGHTPEHLSFLLLVKAQIRSNRRHFFRVTSSLPVL</sequence>
<evidence type="ECO:0000259" key="1">
    <source>
        <dbReference type="SMART" id="SM00849"/>
    </source>
</evidence>
<comment type="caution">
    <text evidence="2">The sequence shown here is derived from an EMBL/GenBank/DDBJ whole genome shotgun (WGS) entry which is preliminary data.</text>
</comment>
<keyword evidence="3" id="KW-1185">Reference proteome</keyword>
<dbReference type="RefSeq" id="WP_344688502.1">
    <property type="nucleotide sequence ID" value="NZ_BAABBH010000003.1"/>
</dbReference>
<dbReference type="InterPro" id="IPR051682">
    <property type="entry name" value="Mito_Persulfide_Diox"/>
</dbReference>
<dbReference type="PANTHER" id="PTHR43084">
    <property type="entry name" value="PERSULFIDE DIOXYGENASE ETHE1"/>
    <property type="match status" value="1"/>
</dbReference>
<name>A0ABW9KPA8_9BACT</name>
<proteinExistence type="predicted"/>
<evidence type="ECO:0000313" key="2">
    <source>
        <dbReference type="EMBL" id="MFN2977609.1"/>
    </source>
</evidence>
<dbReference type="Proteomes" id="UP001634747">
    <property type="component" value="Unassembled WGS sequence"/>
</dbReference>
<reference evidence="2 3" key="1">
    <citation type="submission" date="2024-12" db="EMBL/GenBank/DDBJ databases">
        <authorList>
            <person name="Lee Y."/>
        </authorList>
    </citation>
    <scope>NUCLEOTIDE SEQUENCE [LARGE SCALE GENOMIC DNA]</scope>
    <source>
        <strain evidence="2 3">03SUJ4</strain>
    </source>
</reference>
<dbReference type="PANTHER" id="PTHR43084:SF1">
    <property type="entry name" value="PERSULFIDE DIOXYGENASE ETHE1, MITOCHONDRIAL"/>
    <property type="match status" value="1"/>
</dbReference>
<accession>A0ABW9KPA8</accession>
<dbReference type="SUPFAM" id="SSF56281">
    <property type="entry name" value="Metallo-hydrolase/oxidoreductase"/>
    <property type="match status" value="1"/>
</dbReference>
<evidence type="ECO:0000313" key="3">
    <source>
        <dbReference type="Proteomes" id="UP001634747"/>
    </source>
</evidence>
<feature type="domain" description="Metallo-beta-lactamase" evidence="1">
    <location>
        <begin position="12"/>
        <end position="147"/>
    </location>
</feature>
<gene>
    <name evidence="2" type="ORF">ACK2TP_17690</name>
</gene>
<dbReference type="EMBL" id="JBJYXY010000002">
    <property type="protein sequence ID" value="MFN2977609.1"/>
    <property type="molecule type" value="Genomic_DNA"/>
</dbReference>
<dbReference type="SMART" id="SM00849">
    <property type="entry name" value="Lactamase_B"/>
    <property type="match status" value="1"/>
</dbReference>
<protein>
    <submittedName>
        <fullName evidence="2">MBL fold metallo-hydrolase</fullName>
    </submittedName>
</protein>
<dbReference type="InterPro" id="IPR001279">
    <property type="entry name" value="Metallo-B-lactamas"/>
</dbReference>
<dbReference type="Pfam" id="PF00753">
    <property type="entry name" value="Lactamase_B"/>
    <property type="match status" value="1"/>
</dbReference>
<dbReference type="Gene3D" id="3.60.15.10">
    <property type="entry name" value="Ribonuclease Z/Hydroxyacylglutathione hydrolase-like"/>
    <property type="match status" value="1"/>
</dbReference>
<dbReference type="InterPro" id="IPR036866">
    <property type="entry name" value="RibonucZ/Hydroxyglut_hydro"/>
</dbReference>